<dbReference type="InterPro" id="IPR029069">
    <property type="entry name" value="HotDog_dom_sf"/>
</dbReference>
<gene>
    <name evidence="2" type="ORF">SAMN05421784_11917</name>
</gene>
<reference evidence="3" key="1">
    <citation type="submission" date="2016-10" db="EMBL/GenBank/DDBJ databases">
        <authorList>
            <person name="Varghese N."/>
            <person name="Submissions S."/>
        </authorList>
    </citation>
    <scope>NUCLEOTIDE SEQUENCE [LARGE SCALE GENOMIC DNA]</scope>
    <source>
        <strain evidence="3">DSM 18168</strain>
    </source>
</reference>
<dbReference type="InterPro" id="IPR003703">
    <property type="entry name" value="Acyl_CoA_thio"/>
</dbReference>
<dbReference type="PANTHER" id="PTHR11066">
    <property type="entry name" value="ACYL-COA THIOESTERASE"/>
    <property type="match status" value="1"/>
</dbReference>
<dbReference type="GO" id="GO:0009062">
    <property type="term" value="P:fatty acid catabolic process"/>
    <property type="evidence" value="ECO:0007669"/>
    <property type="project" value="TreeGrafter"/>
</dbReference>
<dbReference type="SUPFAM" id="SSF54637">
    <property type="entry name" value="Thioesterase/thiol ester dehydrase-isomerase"/>
    <property type="match status" value="1"/>
</dbReference>
<dbReference type="InterPro" id="IPR025652">
    <property type="entry name" value="TesB_C"/>
</dbReference>
<name>A0A1I7I933_9GAMM</name>
<dbReference type="GO" id="GO:0005829">
    <property type="term" value="C:cytosol"/>
    <property type="evidence" value="ECO:0007669"/>
    <property type="project" value="TreeGrafter"/>
</dbReference>
<sequence length="62" mass="7075">MQVATIDHSMWYHRPFNMNDWLLYAIESPSASGARGFVRGHIYNREGILIASAVQEGVIRKL</sequence>
<dbReference type="Proteomes" id="UP000242496">
    <property type="component" value="Unassembled WGS sequence"/>
</dbReference>
<dbReference type="GO" id="GO:0006637">
    <property type="term" value="P:acyl-CoA metabolic process"/>
    <property type="evidence" value="ECO:0007669"/>
    <property type="project" value="InterPro"/>
</dbReference>
<accession>A0A1I7I933</accession>
<dbReference type="CDD" id="cd03444">
    <property type="entry name" value="Thioesterase_II_repeat1"/>
    <property type="match status" value="1"/>
</dbReference>
<dbReference type="AlphaFoldDB" id="A0A1I7I933"/>
<dbReference type="PANTHER" id="PTHR11066:SF34">
    <property type="entry name" value="ACYL-COENZYME A THIOESTERASE 8"/>
    <property type="match status" value="1"/>
</dbReference>
<dbReference type="STRING" id="351659.SAMN05421784_11917"/>
<evidence type="ECO:0000259" key="1">
    <source>
        <dbReference type="Pfam" id="PF02551"/>
    </source>
</evidence>
<dbReference type="EMBL" id="FPBJ01000019">
    <property type="protein sequence ID" value="SFU69316.1"/>
    <property type="molecule type" value="Genomic_DNA"/>
</dbReference>
<feature type="domain" description="Acyl-CoA thioesterase 2 C-terminal" evidence="1">
    <location>
        <begin position="1"/>
        <end position="58"/>
    </location>
</feature>
<dbReference type="GO" id="GO:0047617">
    <property type="term" value="F:fatty acyl-CoA hydrolase activity"/>
    <property type="evidence" value="ECO:0007669"/>
    <property type="project" value="InterPro"/>
</dbReference>
<organism evidence="2 3">
    <name type="scientific">Xenorhabdus koppenhoeferi</name>
    <dbReference type="NCBI Taxonomy" id="351659"/>
    <lineage>
        <taxon>Bacteria</taxon>
        <taxon>Pseudomonadati</taxon>
        <taxon>Pseudomonadota</taxon>
        <taxon>Gammaproteobacteria</taxon>
        <taxon>Enterobacterales</taxon>
        <taxon>Morganellaceae</taxon>
        <taxon>Xenorhabdus</taxon>
    </lineage>
</organism>
<dbReference type="Pfam" id="PF02551">
    <property type="entry name" value="Acyl_CoA_thio"/>
    <property type="match status" value="1"/>
</dbReference>
<dbReference type="Gene3D" id="3.10.129.10">
    <property type="entry name" value="Hotdog Thioesterase"/>
    <property type="match status" value="1"/>
</dbReference>
<protein>
    <submittedName>
        <fullName evidence="2">Acyl-CoA thioesterase-2</fullName>
    </submittedName>
</protein>
<evidence type="ECO:0000313" key="2">
    <source>
        <dbReference type="EMBL" id="SFU69316.1"/>
    </source>
</evidence>
<evidence type="ECO:0000313" key="3">
    <source>
        <dbReference type="Proteomes" id="UP000242496"/>
    </source>
</evidence>
<keyword evidence="3" id="KW-1185">Reference proteome</keyword>
<proteinExistence type="predicted"/>